<sequence length="371" mass="42761">MGTVRFGNDQILKIMRYGEYQLGNVTISRVYYVEELGHNLFSVESRDTNLYTFSLDDMLKSSLIYLLSKAFETKIWLWHRRLSHLNFGTINQLAKQGLVLGLPKLKFTWVKILRSKDKTPEDIIKCLKRIQVRLNAIVRNIRTDNGTEFVNKTLRSYYEDVRISYQTLVARTPQQNVIVERRNQNLVKAARTMMIFSKAPFYLWAEAVSTAYKTYLHVFGALCYPTNDSEDLDKLKPKADIGIFIGYAPVKNAYQIYNRRARMILETIHVDFDELTTMASEQFLPVAAAPRPADPTSIPLSTSIDQDAPSLQLAQFDNDPFRDILTEEPNSREYSSNVQSTSPPFELLGKWTKNHPLENVIDRPVSTRCQL</sequence>
<dbReference type="Gene3D" id="3.30.420.10">
    <property type="entry name" value="Ribonuclease H-like superfamily/Ribonuclease H"/>
    <property type="match status" value="1"/>
</dbReference>
<dbReference type="Pfam" id="PF25597">
    <property type="entry name" value="SH3_retrovirus"/>
    <property type="match status" value="1"/>
</dbReference>
<name>A0ABQ5E5U1_9ASTR</name>
<dbReference type="SUPFAM" id="SSF53098">
    <property type="entry name" value="Ribonuclease H-like"/>
    <property type="match status" value="1"/>
</dbReference>
<accession>A0ABQ5E5U1</accession>
<dbReference type="InterPro" id="IPR012337">
    <property type="entry name" value="RNaseH-like_sf"/>
</dbReference>
<comment type="caution">
    <text evidence="2">The sequence shown here is derived from an EMBL/GenBank/DDBJ whole genome shotgun (WGS) entry which is preliminary data.</text>
</comment>
<evidence type="ECO:0000313" key="2">
    <source>
        <dbReference type="EMBL" id="GJT46225.1"/>
    </source>
</evidence>
<dbReference type="PANTHER" id="PTHR42648:SF18">
    <property type="entry name" value="RETROTRANSPOSON, UNCLASSIFIED-LIKE PROTEIN"/>
    <property type="match status" value="1"/>
</dbReference>
<dbReference type="Proteomes" id="UP001151760">
    <property type="component" value="Unassembled WGS sequence"/>
</dbReference>
<dbReference type="EMBL" id="BQNB010015966">
    <property type="protein sequence ID" value="GJT46225.1"/>
    <property type="molecule type" value="Genomic_DNA"/>
</dbReference>
<dbReference type="InterPro" id="IPR039537">
    <property type="entry name" value="Retrotran_Ty1/copia-like"/>
</dbReference>
<feature type="domain" description="Integrase catalytic" evidence="1">
    <location>
        <begin position="70"/>
        <end position="257"/>
    </location>
</feature>
<organism evidence="2 3">
    <name type="scientific">Tanacetum coccineum</name>
    <dbReference type="NCBI Taxonomy" id="301880"/>
    <lineage>
        <taxon>Eukaryota</taxon>
        <taxon>Viridiplantae</taxon>
        <taxon>Streptophyta</taxon>
        <taxon>Embryophyta</taxon>
        <taxon>Tracheophyta</taxon>
        <taxon>Spermatophyta</taxon>
        <taxon>Magnoliopsida</taxon>
        <taxon>eudicotyledons</taxon>
        <taxon>Gunneridae</taxon>
        <taxon>Pentapetalae</taxon>
        <taxon>asterids</taxon>
        <taxon>campanulids</taxon>
        <taxon>Asterales</taxon>
        <taxon>Asteraceae</taxon>
        <taxon>Asteroideae</taxon>
        <taxon>Anthemideae</taxon>
        <taxon>Anthemidinae</taxon>
        <taxon>Tanacetum</taxon>
    </lineage>
</organism>
<dbReference type="InterPro" id="IPR057670">
    <property type="entry name" value="SH3_retrovirus"/>
</dbReference>
<dbReference type="InterPro" id="IPR025724">
    <property type="entry name" value="GAG-pre-integrase_dom"/>
</dbReference>
<proteinExistence type="predicted"/>
<dbReference type="PROSITE" id="PS50994">
    <property type="entry name" value="INTEGRASE"/>
    <property type="match status" value="1"/>
</dbReference>
<gene>
    <name evidence="2" type="ORF">Tco_0954940</name>
</gene>
<evidence type="ECO:0000259" key="1">
    <source>
        <dbReference type="PROSITE" id="PS50994"/>
    </source>
</evidence>
<reference evidence="2" key="1">
    <citation type="journal article" date="2022" name="Int. J. Mol. Sci.">
        <title>Draft Genome of Tanacetum Coccineum: Genomic Comparison of Closely Related Tanacetum-Family Plants.</title>
        <authorList>
            <person name="Yamashiro T."/>
            <person name="Shiraishi A."/>
            <person name="Nakayama K."/>
            <person name="Satake H."/>
        </authorList>
    </citation>
    <scope>NUCLEOTIDE SEQUENCE</scope>
</reference>
<reference evidence="2" key="2">
    <citation type="submission" date="2022-01" db="EMBL/GenBank/DDBJ databases">
        <authorList>
            <person name="Yamashiro T."/>
            <person name="Shiraishi A."/>
            <person name="Satake H."/>
            <person name="Nakayama K."/>
        </authorList>
    </citation>
    <scope>NUCLEOTIDE SEQUENCE</scope>
</reference>
<evidence type="ECO:0000313" key="3">
    <source>
        <dbReference type="Proteomes" id="UP001151760"/>
    </source>
</evidence>
<protein>
    <submittedName>
        <fullName evidence="2">Retrovirus-related pol polyprotein from transposon TNT 1-94</fullName>
    </submittedName>
</protein>
<dbReference type="Pfam" id="PF13976">
    <property type="entry name" value="gag_pre-integrs"/>
    <property type="match status" value="1"/>
</dbReference>
<dbReference type="InterPro" id="IPR001584">
    <property type="entry name" value="Integrase_cat-core"/>
</dbReference>
<dbReference type="InterPro" id="IPR036397">
    <property type="entry name" value="RNaseH_sf"/>
</dbReference>
<dbReference type="PANTHER" id="PTHR42648">
    <property type="entry name" value="TRANSPOSASE, PUTATIVE-RELATED"/>
    <property type="match status" value="1"/>
</dbReference>
<keyword evidence="3" id="KW-1185">Reference proteome</keyword>